<evidence type="ECO:0000256" key="2">
    <source>
        <dbReference type="ARBA" id="ARBA00023172"/>
    </source>
</evidence>
<name>A0ABU1JQH7_9PROT</name>
<dbReference type="InterPro" id="IPR002104">
    <property type="entry name" value="Integrase_catalytic"/>
</dbReference>
<organism evidence="4 5">
    <name type="scientific">Inquilinus ginsengisoli</name>
    <dbReference type="NCBI Taxonomy" id="363840"/>
    <lineage>
        <taxon>Bacteria</taxon>
        <taxon>Pseudomonadati</taxon>
        <taxon>Pseudomonadota</taxon>
        <taxon>Alphaproteobacteria</taxon>
        <taxon>Rhodospirillales</taxon>
        <taxon>Rhodospirillaceae</taxon>
        <taxon>Inquilinus</taxon>
    </lineage>
</organism>
<dbReference type="Proteomes" id="UP001262410">
    <property type="component" value="Unassembled WGS sequence"/>
</dbReference>
<protein>
    <submittedName>
        <fullName evidence="4">Integrase</fullName>
    </submittedName>
</protein>
<keyword evidence="1" id="KW-0238">DNA-binding</keyword>
<dbReference type="PANTHER" id="PTHR34605:SF4">
    <property type="entry name" value="DNA ADENINE METHYLTRANSFERASE"/>
    <property type="match status" value="1"/>
</dbReference>
<proteinExistence type="predicted"/>
<dbReference type="InterPro" id="IPR011010">
    <property type="entry name" value="DNA_brk_join_enz"/>
</dbReference>
<dbReference type="PROSITE" id="PS51898">
    <property type="entry name" value="TYR_RECOMBINASE"/>
    <property type="match status" value="1"/>
</dbReference>
<dbReference type="Gene3D" id="1.10.443.10">
    <property type="entry name" value="Intergrase catalytic core"/>
    <property type="match status" value="1"/>
</dbReference>
<dbReference type="InterPro" id="IPR013762">
    <property type="entry name" value="Integrase-like_cat_sf"/>
</dbReference>
<sequence>MTDILAIAVASASMAPVADDARPQALTEAQIAEIRALAEKADELVSAASSANTKLAYGKAWRAWSDWCLRFGLDPVSADSRWLVLHLTALAETRSLSTIELRRSAVVTIRKRLGHPVNLDLAGFDDFIKGLRRTKGARPTRKAALLEENLRAAMLLIPADSGPDPERARRLRDRALLLTGFAGGFRRSELAGFDLRHAILSAEGLVLFVAGSKTDQERDGAEVGIRAVPGSPLCAVTALRAWLAVRGDLPGALFCRIDRGGHLVTGSDGRHPAIAGRTVALLVKRVIRQAGLDAAEFSAHSLRAGMMTAADRKSVPLERAMEHGRWKSLATARGYRRHSSLWVGNFTEALLRDE</sequence>
<comment type="caution">
    <text evidence="4">The sequence shown here is derived from an EMBL/GenBank/DDBJ whole genome shotgun (WGS) entry which is preliminary data.</text>
</comment>
<keyword evidence="2" id="KW-0233">DNA recombination</keyword>
<evidence type="ECO:0000313" key="5">
    <source>
        <dbReference type="Proteomes" id="UP001262410"/>
    </source>
</evidence>
<evidence type="ECO:0000256" key="1">
    <source>
        <dbReference type="ARBA" id="ARBA00023125"/>
    </source>
</evidence>
<dbReference type="RefSeq" id="WP_309795625.1">
    <property type="nucleotide sequence ID" value="NZ_JAVDPW010000005.1"/>
</dbReference>
<dbReference type="EMBL" id="JAVDPW010000005">
    <property type="protein sequence ID" value="MDR6290866.1"/>
    <property type="molecule type" value="Genomic_DNA"/>
</dbReference>
<keyword evidence="5" id="KW-1185">Reference proteome</keyword>
<dbReference type="Pfam" id="PF00589">
    <property type="entry name" value="Phage_integrase"/>
    <property type="match status" value="1"/>
</dbReference>
<dbReference type="InterPro" id="IPR052925">
    <property type="entry name" value="Phage_Integrase-like_Recomb"/>
</dbReference>
<dbReference type="SUPFAM" id="SSF47823">
    <property type="entry name" value="lambda integrase-like, N-terminal domain"/>
    <property type="match status" value="1"/>
</dbReference>
<gene>
    <name evidence="4" type="ORF">E9232_003392</name>
</gene>
<evidence type="ECO:0000313" key="4">
    <source>
        <dbReference type="EMBL" id="MDR6290866.1"/>
    </source>
</evidence>
<accession>A0ABU1JQH7</accession>
<feature type="domain" description="Tyr recombinase" evidence="3">
    <location>
        <begin position="140"/>
        <end position="352"/>
    </location>
</feature>
<dbReference type="PANTHER" id="PTHR34605">
    <property type="entry name" value="PHAGE_INTEGRASE DOMAIN-CONTAINING PROTEIN"/>
    <property type="match status" value="1"/>
</dbReference>
<reference evidence="4 5" key="1">
    <citation type="submission" date="2023-07" db="EMBL/GenBank/DDBJ databases">
        <title>Sorghum-associated microbial communities from plants grown in Nebraska, USA.</title>
        <authorList>
            <person name="Schachtman D."/>
        </authorList>
    </citation>
    <scope>NUCLEOTIDE SEQUENCE [LARGE SCALE GENOMIC DNA]</scope>
    <source>
        <strain evidence="4 5">584</strain>
    </source>
</reference>
<evidence type="ECO:0000259" key="3">
    <source>
        <dbReference type="PROSITE" id="PS51898"/>
    </source>
</evidence>
<dbReference type="SUPFAM" id="SSF56349">
    <property type="entry name" value="DNA breaking-rejoining enzymes"/>
    <property type="match status" value="1"/>
</dbReference>
<dbReference type="Gene3D" id="1.10.150.130">
    <property type="match status" value="1"/>
</dbReference>
<dbReference type="InterPro" id="IPR010998">
    <property type="entry name" value="Integrase_recombinase_N"/>
</dbReference>